<evidence type="ECO:0000256" key="1">
    <source>
        <dbReference type="ARBA" id="ARBA00004613"/>
    </source>
</evidence>
<evidence type="ECO:0000256" key="4">
    <source>
        <dbReference type="ARBA" id="ARBA00022723"/>
    </source>
</evidence>
<dbReference type="Proteomes" id="UP000813444">
    <property type="component" value="Unassembled WGS sequence"/>
</dbReference>
<dbReference type="OrthoDB" id="1921208at2759"/>
<keyword evidence="3" id="KW-0964">Secreted</keyword>
<comment type="caution">
    <text evidence="7">The sequence shown here is derived from an EMBL/GenBank/DDBJ whole genome shotgun (WGS) entry which is preliminary data.</text>
</comment>
<comment type="subcellular location">
    <subcellularLocation>
        <location evidence="1">Secreted</location>
    </subcellularLocation>
</comment>
<dbReference type="Pfam" id="PF00190">
    <property type="entry name" value="Cupin_1"/>
    <property type="match status" value="1"/>
</dbReference>
<reference evidence="7" key="1">
    <citation type="journal article" date="2021" name="Nat. Commun.">
        <title>Genetic determinants of endophytism in the Arabidopsis root mycobiome.</title>
        <authorList>
            <person name="Mesny F."/>
            <person name="Miyauchi S."/>
            <person name="Thiergart T."/>
            <person name="Pickel B."/>
            <person name="Atanasova L."/>
            <person name="Karlsson M."/>
            <person name="Huettel B."/>
            <person name="Barry K.W."/>
            <person name="Haridas S."/>
            <person name="Chen C."/>
            <person name="Bauer D."/>
            <person name="Andreopoulos W."/>
            <person name="Pangilinan J."/>
            <person name="LaButti K."/>
            <person name="Riley R."/>
            <person name="Lipzen A."/>
            <person name="Clum A."/>
            <person name="Drula E."/>
            <person name="Henrissat B."/>
            <person name="Kohler A."/>
            <person name="Grigoriev I.V."/>
            <person name="Martin F.M."/>
            <person name="Hacquard S."/>
        </authorList>
    </citation>
    <scope>NUCLEOTIDE SEQUENCE</scope>
    <source>
        <strain evidence="7">MPI-CAGE-CH-0235</strain>
    </source>
</reference>
<sequence length="221" mass="23686">MAAFLGLFAFASAAPQARQSAPELSLSNKLRLAENAAERYALLPNDKDFFFDFNQLPFANSQTSPALTGTHVSLTVVDVPPCAMAAVHLHPRATELFVVTSGHIITEMIPESFILPDGKQRVIRNDLRNNTMAIFPMGAYHTSINPECEPASTVVIFNSEDSGFVNVASQLFSLTNTTIADTTGLAIVGEDIEAIRAAIPPGAIVTVNECLAACGLDRPRL</sequence>
<evidence type="ECO:0000259" key="6">
    <source>
        <dbReference type="SMART" id="SM00835"/>
    </source>
</evidence>
<dbReference type="PANTHER" id="PTHR31238">
    <property type="entry name" value="GERMIN-LIKE PROTEIN SUBFAMILY 3 MEMBER 3"/>
    <property type="match status" value="1"/>
</dbReference>
<keyword evidence="4" id="KW-0479">Metal-binding</keyword>
<comment type="similarity">
    <text evidence="2">Belongs to the germin family.</text>
</comment>
<accession>A0A8K0WTY6</accession>
<dbReference type="CDD" id="cd02241">
    <property type="entry name" value="cupin_OxOx"/>
    <property type="match status" value="1"/>
</dbReference>
<dbReference type="SUPFAM" id="SSF51182">
    <property type="entry name" value="RmlC-like cupins"/>
    <property type="match status" value="1"/>
</dbReference>
<name>A0A8K0WTY6_9HYPO</name>
<proteinExistence type="inferred from homology"/>
<dbReference type="GO" id="GO:0030145">
    <property type="term" value="F:manganese ion binding"/>
    <property type="evidence" value="ECO:0007669"/>
    <property type="project" value="InterPro"/>
</dbReference>
<dbReference type="GO" id="GO:0005576">
    <property type="term" value="C:extracellular region"/>
    <property type="evidence" value="ECO:0007669"/>
    <property type="project" value="UniProtKB-SubCell"/>
</dbReference>
<dbReference type="InterPro" id="IPR006045">
    <property type="entry name" value="Cupin_1"/>
</dbReference>
<dbReference type="InterPro" id="IPR001929">
    <property type="entry name" value="Germin"/>
</dbReference>
<gene>
    <name evidence="7" type="ORF">B0I35DRAFT_476542</name>
</gene>
<dbReference type="PRINTS" id="PR00325">
    <property type="entry name" value="GERMIN"/>
</dbReference>
<evidence type="ECO:0000256" key="2">
    <source>
        <dbReference type="ARBA" id="ARBA00007456"/>
    </source>
</evidence>
<dbReference type="SMART" id="SM00835">
    <property type="entry name" value="Cupin_1"/>
    <property type="match status" value="1"/>
</dbReference>
<evidence type="ECO:0000256" key="3">
    <source>
        <dbReference type="ARBA" id="ARBA00022525"/>
    </source>
</evidence>
<evidence type="ECO:0000256" key="5">
    <source>
        <dbReference type="ARBA" id="ARBA00023211"/>
    </source>
</evidence>
<dbReference type="InterPro" id="IPR011051">
    <property type="entry name" value="RmlC_Cupin_sf"/>
</dbReference>
<dbReference type="AlphaFoldDB" id="A0A8K0WTY6"/>
<organism evidence="7 8">
    <name type="scientific">Stachybotrys elegans</name>
    <dbReference type="NCBI Taxonomy" id="80388"/>
    <lineage>
        <taxon>Eukaryota</taxon>
        <taxon>Fungi</taxon>
        <taxon>Dikarya</taxon>
        <taxon>Ascomycota</taxon>
        <taxon>Pezizomycotina</taxon>
        <taxon>Sordariomycetes</taxon>
        <taxon>Hypocreomycetidae</taxon>
        <taxon>Hypocreales</taxon>
        <taxon>Stachybotryaceae</taxon>
        <taxon>Stachybotrys</taxon>
    </lineage>
</organism>
<evidence type="ECO:0000313" key="7">
    <source>
        <dbReference type="EMBL" id="KAH7322608.1"/>
    </source>
</evidence>
<dbReference type="EMBL" id="JAGPNK010000004">
    <property type="protein sequence ID" value="KAH7322608.1"/>
    <property type="molecule type" value="Genomic_DNA"/>
</dbReference>
<evidence type="ECO:0000313" key="8">
    <source>
        <dbReference type="Proteomes" id="UP000813444"/>
    </source>
</evidence>
<protein>
    <submittedName>
        <fullName evidence="7">Spherulin</fullName>
    </submittedName>
</protein>
<keyword evidence="5" id="KW-0464">Manganese</keyword>
<feature type="domain" description="Cupin type-1" evidence="6">
    <location>
        <begin position="40"/>
        <end position="193"/>
    </location>
</feature>
<dbReference type="InterPro" id="IPR014710">
    <property type="entry name" value="RmlC-like_jellyroll"/>
</dbReference>
<keyword evidence="8" id="KW-1185">Reference proteome</keyword>
<dbReference type="Gene3D" id="2.60.120.10">
    <property type="entry name" value="Jelly Rolls"/>
    <property type="match status" value="1"/>
</dbReference>